<evidence type="ECO:0000256" key="4">
    <source>
        <dbReference type="ARBA" id="ARBA00023136"/>
    </source>
</evidence>
<evidence type="ECO:0000256" key="1">
    <source>
        <dbReference type="ARBA" id="ARBA00004141"/>
    </source>
</evidence>
<feature type="transmembrane region" description="Helical" evidence="6">
    <location>
        <begin position="83"/>
        <end position="102"/>
    </location>
</feature>
<reference evidence="8" key="1">
    <citation type="submission" date="2022-11" db="UniProtKB">
        <authorList>
            <consortium name="WormBaseParasite"/>
        </authorList>
    </citation>
    <scope>IDENTIFICATION</scope>
</reference>
<comment type="similarity">
    <text evidence="5">Belongs to the membrane-bound acyltransferase family. HHAT subfamily.</text>
</comment>
<dbReference type="GO" id="GO:0005783">
    <property type="term" value="C:endoplasmic reticulum"/>
    <property type="evidence" value="ECO:0007669"/>
    <property type="project" value="TreeGrafter"/>
</dbReference>
<keyword evidence="7" id="KW-1185">Reference proteome</keyword>
<feature type="transmembrane region" description="Helical" evidence="6">
    <location>
        <begin position="207"/>
        <end position="227"/>
    </location>
</feature>
<dbReference type="Pfam" id="PF03062">
    <property type="entry name" value="MBOAT"/>
    <property type="match status" value="1"/>
</dbReference>
<dbReference type="AlphaFoldDB" id="A0A915D108"/>
<protein>
    <submittedName>
        <fullName evidence="8">Uncharacterized protein</fullName>
    </submittedName>
</protein>
<feature type="transmembrane region" description="Helical" evidence="6">
    <location>
        <begin position="14"/>
        <end position="32"/>
    </location>
</feature>
<dbReference type="WBParaSite" id="jg1425">
    <property type="protein sequence ID" value="jg1425"/>
    <property type="gene ID" value="jg1425"/>
</dbReference>
<evidence type="ECO:0000256" key="3">
    <source>
        <dbReference type="ARBA" id="ARBA00022989"/>
    </source>
</evidence>
<proteinExistence type="inferred from homology"/>
<dbReference type="PANTHER" id="PTHR13285:SF18">
    <property type="entry name" value="PROTEIN-CYSTEINE N-PALMITOYLTRANSFERASE RASP"/>
    <property type="match status" value="1"/>
</dbReference>
<dbReference type="InterPro" id="IPR051085">
    <property type="entry name" value="MB_O-acyltransferase"/>
</dbReference>
<keyword evidence="3 6" id="KW-1133">Transmembrane helix</keyword>
<feature type="transmembrane region" description="Helical" evidence="6">
    <location>
        <begin position="122"/>
        <end position="142"/>
    </location>
</feature>
<name>A0A915D108_9BILA</name>
<dbReference type="GO" id="GO:0016020">
    <property type="term" value="C:membrane"/>
    <property type="evidence" value="ECO:0007669"/>
    <property type="project" value="UniProtKB-SubCell"/>
</dbReference>
<dbReference type="Proteomes" id="UP000887574">
    <property type="component" value="Unplaced"/>
</dbReference>
<sequence length="240" mass="27943">MDTSDIEWRIFRKSICNILLTFLVHSVFFHFVTRRLDRSSSSFVLIFVWLIIHINWTSVSCVLVIASHALLTISITYYFKNVLIAYISCVFMATTVEYWAPFSNHLNGYFGSHYKVLKSFSYYQKLFAAKVVGQLFHVKYVLMFGVPRFFAILDGMSPPGAPICPGRVSRFSQLWRYFDQGLHKFLKQQIFMPLIRLFEILDIQSNVFARLTAIFTVFLFVLAWHGLDSSSYLCWSVSTL</sequence>
<organism evidence="7 8">
    <name type="scientific">Ditylenchus dipsaci</name>
    <dbReference type="NCBI Taxonomy" id="166011"/>
    <lineage>
        <taxon>Eukaryota</taxon>
        <taxon>Metazoa</taxon>
        <taxon>Ecdysozoa</taxon>
        <taxon>Nematoda</taxon>
        <taxon>Chromadorea</taxon>
        <taxon>Rhabditida</taxon>
        <taxon>Tylenchina</taxon>
        <taxon>Tylenchomorpha</taxon>
        <taxon>Sphaerularioidea</taxon>
        <taxon>Anguinidae</taxon>
        <taxon>Anguininae</taxon>
        <taxon>Ditylenchus</taxon>
    </lineage>
</organism>
<evidence type="ECO:0000313" key="7">
    <source>
        <dbReference type="Proteomes" id="UP000887574"/>
    </source>
</evidence>
<evidence type="ECO:0000256" key="5">
    <source>
        <dbReference type="ARBA" id="ARBA00038268"/>
    </source>
</evidence>
<dbReference type="GO" id="GO:0016409">
    <property type="term" value="F:palmitoyltransferase activity"/>
    <property type="evidence" value="ECO:0007669"/>
    <property type="project" value="TreeGrafter"/>
</dbReference>
<dbReference type="InterPro" id="IPR004299">
    <property type="entry name" value="MBOAT_fam"/>
</dbReference>
<comment type="subcellular location">
    <subcellularLocation>
        <location evidence="1">Membrane</location>
        <topology evidence="1">Multi-pass membrane protein</topology>
    </subcellularLocation>
</comment>
<keyword evidence="4 6" id="KW-0472">Membrane</keyword>
<feature type="transmembrane region" description="Helical" evidence="6">
    <location>
        <begin position="44"/>
        <end position="71"/>
    </location>
</feature>
<keyword evidence="2 6" id="KW-0812">Transmembrane</keyword>
<evidence type="ECO:0000313" key="8">
    <source>
        <dbReference type="WBParaSite" id="jg1425"/>
    </source>
</evidence>
<evidence type="ECO:0000256" key="6">
    <source>
        <dbReference type="SAM" id="Phobius"/>
    </source>
</evidence>
<dbReference type="PANTHER" id="PTHR13285">
    <property type="entry name" value="ACYLTRANSFERASE"/>
    <property type="match status" value="1"/>
</dbReference>
<accession>A0A915D108</accession>
<evidence type="ECO:0000256" key="2">
    <source>
        <dbReference type="ARBA" id="ARBA00022692"/>
    </source>
</evidence>